<dbReference type="KEGG" id="gti:FXF46_02475"/>
<evidence type="ECO:0000256" key="1">
    <source>
        <dbReference type="SAM" id="Phobius"/>
    </source>
</evidence>
<dbReference type="EMBL" id="CP043043">
    <property type="protein sequence ID" value="QEH95254.1"/>
    <property type="molecule type" value="Genomic_DNA"/>
</dbReference>
<organism evidence="2 3">
    <name type="scientific">Gluconobacter thailandicus</name>
    <dbReference type="NCBI Taxonomy" id="257438"/>
    <lineage>
        <taxon>Bacteria</taxon>
        <taxon>Pseudomonadati</taxon>
        <taxon>Pseudomonadota</taxon>
        <taxon>Alphaproteobacteria</taxon>
        <taxon>Acetobacterales</taxon>
        <taxon>Acetobacteraceae</taxon>
        <taxon>Gluconobacter</taxon>
    </lineage>
</organism>
<dbReference type="AlphaFoldDB" id="A0AAP9JHC5"/>
<accession>A0AAP9JHC5</accession>
<reference evidence="2 3" key="1">
    <citation type="submission" date="2019-08" db="EMBL/GenBank/DDBJ databases">
        <title>Gluconobacter frateurii HD924 genome.</title>
        <authorList>
            <person name="Liu Y."/>
            <person name="Zhang P."/>
        </authorList>
    </citation>
    <scope>NUCLEOTIDE SEQUENCE [LARGE SCALE GENOMIC DNA]</scope>
    <source>
        <strain evidence="2 3">HD924</strain>
    </source>
</reference>
<sequence>MNELDILLAQVRDAPVNPRLNGLDTRVIAEMARIRSNPVPSRSTFGVAVAAALVIGIAGATLPTHGVEANSISSFDMHLPLAPSTLLLGAP</sequence>
<feature type="transmembrane region" description="Helical" evidence="1">
    <location>
        <begin position="43"/>
        <end position="62"/>
    </location>
</feature>
<keyword evidence="1" id="KW-1133">Transmembrane helix</keyword>
<keyword evidence="1" id="KW-0812">Transmembrane</keyword>
<proteinExistence type="predicted"/>
<gene>
    <name evidence="2" type="ORF">FXF46_02475</name>
</gene>
<protein>
    <submittedName>
        <fullName evidence="2">Uncharacterized protein</fullName>
    </submittedName>
</protein>
<keyword evidence="1" id="KW-0472">Membrane</keyword>
<evidence type="ECO:0000313" key="2">
    <source>
        <dbReference type="EMBL" id="QEH95254.1"/>
    </source>
</evidence>
<dbReference type="Proteomes" id="UP000323560">
    <property type="component" value="Chromosome"/>
</dbReference>
<evidence type="ECO:0000313" key="3">
    <source>
        <dbReference type="Proteomes" id="UP000323560"/>
    </source>
</evidence>
<name>A0AAP9JHC5_GLUTH</name>